<comment type="caution">
    <text evidence="1">The sequence shown here is derived from an EMBL/GenBank/DDBJ whole genome shotgun (WGS) entry which is preliminary data.</text>
</comment>
<protein>
    <submittedName>
        <fullName evidence="1">Uncharacterized protein</fullName>
    </submittedName>
</protein>
<organism evidence="1">
    <name type="scientific">marine sediment metagenome</name>
    <dbReference type="NCBI Taxonomy" id="412755"/>
    <lineage>
        <taxon>unclassified sequences</taxon>
        <taxon>metagenomes</taxon>
        <taxon>ecological metagenomes</taxon>
    </lineage>
</organism>
<evidence type="ECO:0000313" key="1">
    <source>
        <dbReference type="EMBL" id="KKM72073.1"/>
    </source>
</evidence>
<dbReference type="EMBL" id="LAZR01009532">
    <property type="protein sequence ID" value="KKM72073.1"/>
    <property type="molecule type" value="Genomic_DNA"/>
</dbReference>
<dbReference type="AlphaFoldDB" id="A0A0F9JQW8"/>
<name>A0A0F9JQW8_9ZZZZ</name>
<sequence>MRLRATLNPALAAQYLDIQRPNEDDNTTVERIIRAQHATMVREHKLRLKGTSGLRDVAHTYWFWEQQRQDYESHTGRGFDD</sequence>
<gene>
    <name evidence="1" type="ORF">LCGC14_1424140</name>
</gene>
<proteinExistence type="predicted"/>
<reference evidence="1" key="1">
    <citation type="journal article" date="2015" name="Nature">
        <title>Complex archaea that bridge the gap between prokaryotes and eukaryotes.</title>
        <authorList>
            <person name="Spang A."/>
            <person name="Saw J.H."/>
            <person name="Jorgensen S.L."/>
            <person name="Zaremba-Niedzwiedzka K."/>
            <person name="Martijn J."/>
            <person name="Lind A.E."/>
            <person name="van Eijk R."/>
            <person name="Schleper C."/>
            <person name="Guy L."/>
            <person name="Ettema T.J."/>
        </authorList>
    </citation>
    <scope>NUCLEOTIDE SEQUENCE</scope>
</reference>
<accession>A0A0F9JQW8</accession>